<comment type="caution">
    <text evidence="8">The sequence shown here is derived from an EMBL/GenBank/DDBJ whole genome shotgun (WGS) entry which is preliminary data.</text>
</comment>
<evidence type="ECO:0000256" key="6">
    <source>
        <dbReference type="SAM" id="MobiDB-lite"/>
    </source>
</evidence>
<protein>
    <recommendedName>
        <fullName evidence="7">TF-B3 domain-containing protein</fullName>
    </recommendedName>
</protein>
<evidence type="ECO:0000256" key="1">
    <source>
        <dbReference type="ARBA" id="ARBA00004123"/>
    </source>
</evidence>
<proteinExistence type="predicted"/>
<dbReference type="SMART" id="SM01019">
    <property type="entry name" value="B3"/>
    <property type="match status" value="1"/>
</dbReference>
<name>A0A178WJD0_ARATH</name>
<dbReference type="InterPro" id="IPR003340">
    <property type="entry name" value="B3_DNA-bd"/>
</dbReference>
<dbReference type="InterPro" id="IPR005508">
    <property type="entry name" value="At2g31720-like"/>
</dbReference>
<evidence type="ECO:0000256" key="4">
    <source>
        <dbReference type="ARBA" id="ARBA00023163"/>
    </source>
</evidence>
<dbReference type="ExpressionAtlas" id="A0A178WJD0">
    <property type="expression patterns" value="baseline"/>
</dbReference>
<keyword evidence="4" id="KW-0804">Transcription</keyword>
<organism evidence="8 9">
    <name type="scientific">Arabidopsis thaliana</name>
    <name type="common">Mouse-ear cress</name>
    <dbReference type="NCBI Taxonomy" id="3702"/>
    <lineage>
        <taxon>Eukaryota</taxon>
        <taxon>Viridiplantae</taxon>
        <taxon>Streptophyta</taxon>
        <taxon>Embryophyta</taxon>
        <taxon>Tracheophyta</taxon>
        <taxon>Spermatophyta</taxon>
        <taxon>Magnoliopsida</taxon>
        <taxon>eudicotyledons</taxon>
        <taxon>Gunneridae</taxon>
        <taxon>Pentapetalae</taxon>
        <taxon>rosids</taxon>
        <taxon>malvids</taxon>
        <taxon>Brassicales</taxon>
        <taxon>Brassicaceae</taxon>
        <taxon>Camelineae</taxon>
        <taxon>Arabidopsis</taxon>
    </lineage>
</organism>
<dbReference type="SUPFAM" id="SSF101936">
    <property type="entry name" value="DNA-binding pseudobarrel domain"/>
    <property type="match status" value="1"/>
</dbReference>
<evidence type="ECO:0000313" key="9">
    <source>
        <dbReference type="Proteomes" id="UP000078284"/>
    </source>
</evidence>
<evidence type="ECO:0000256" key="5">
    <source>
        <dbReference type="ARBA" id="ARBA00023242"/>
    </source>
</evidence>
<dbReference type="Gene3D" id="2.40.330.10">
    <property type="entry name" value="DNA-binding pseudobarrel domain"/>
    <property type="match status" value="1"/>
</dbReference>
<gene>
    <name evidence="8" type="ordered locus">AXX17_At1g21580</name>
</gene>
<evidence type="ECO:0000256" key="2">
    <source>
        <dbReference type="ARBA" id="ARBA00023015"/>
    </source>
</evidence>
<dbReference type="PANTHER" id="PTHR31541:SF28">
    <property type="entry name" value="TF-B3 DOMAIN-CONTAINING PROTEIN"/>
    <property type="match status" value="1"/>
</dbReference>
<dbReference type="GO" id="GO:0003677">
    <property type="term" value="F:DNA binding"/>
    <property type="evidence" value="ECO:0007669"/>
    <property type="project" value="UniProtKB-KW"/>
</dbReference>
<evidence type="ECO:0000313" key="8">
    <source>
        <dbReference type="EMBL" id="OAP17635.1"/>
    </source>
</evidence>
<feature type="domain" description="TF-B3" evidence="7">
    <location>
        <begin position="125"/>
        <end position="230"/>
    </location>
</feature>
<evidence type="ECO:0000256" key="3">
    <source>
        <dbReference type="ARBA" id="ARBA00023125"/>
    </source>
</evidence>
<dbReference type="InterPro" id="IPR015300">
    <property type="entry name" value="DNA-bd_pseudobarrel_sf"/>
</dbReference>
<accession>A0A178WJD0</accession>
<dbReference type="EMBL" id="LUHQ01000001">
    <property type="protein sequence ID" value="OAP17635.1"/>
    <property type="molecule type" value="Genomic_DNA"/>
</dbReference>
<dbReference type="CDD" id="cd10017">
    <property type="entry name" value="B3_DNA"/>
    <property type="match status" value="1"/>
</dbReference>
<dbReference type="Proteomes" id="UP000078284">
    <property type="component" value="Chromosome 1"/>
</dbReference>
<keyword evidence="5" id="KW-0539">Nucleus</keyword>
<keyword evidence="2" id="KW-0805">Transcription regulation</keyword>
<feature type="compositionally biased region" description="Acidic residues" evidence="6">
    <location>
        <begin position="31"/>
        <end position="46"/>
    </location>
</feature>
<dbReference type="Pfam" id="PF02362">
    <property type="entry name" value="B3"/>
    <property type="match status" value="1"/>
</dbReference>
<comment type="subcellular location">
    <subcellularLocation>
        <location evidence="1">Nucleus</location>
    </subcellularLocation>
</comment>
<feature type="compositionally biased region" description="Basic and acidic residues" evidence="6">
    <location>
        <begin position="64"/>
        <end position="73"/>
    </location>
</feature>
<sequence>MANSTGKPTSSTQEDEEVTYILAQLMQDVMDREEDIDDEDDIDDEVASLPLLLVSQANQKQSRKREEKTEKNQPKRVKNQNIMKINIHDFSEETLRLIEDWYNAELDPQDIFGDDEVTRRFSRPIKKQLMSSDVDTDQSRLMLSKEQVKEKMLPFLEESEDPVKGVDVSVYGPDGEVQQMKFKMWNGDKTPVLTSGWMQFVADYGLLKTSDFVTVWMFRHIKTRKLCFAIHYDGKVSQLEHVFIRGSKVRCCNTS</sequence>
<dbReference type="AlphaFoldDB" id="A0A178WJD0"/>
<dbReference type="PANTHER" id="PTHR31541">
    <property type="entry name" value="B3 DOMAIN PLANT PROTEIN-RELATED"/>
    <property type="match status" value="1"/>
</dbReference>
<evidence type="ECO:0000259" key="7">
    <source>
        <dbReference type="SMART" id="SM01019"/>
    </source>
</evidence>
<reference evidence="9" key="1">
    <citation type="journal article" date="2016" name="Proc. Natl. Acad. Sci. U.S.A.">
        <title>Chromosome-level assembly of Arabidopsis thaliana Ler reveals the extent of translocation and inversion polymorphisms.</title>
        <authorList>
            <person name="Zapata L."/>
            <person name="Ding J."/>
            <person name="Willing E.M."/>
            <person name="Hartwig B."/>
            <person name="Bezdan D."/>
            <person name="Jiao W.B."/>
            <person name="Patel V."/>
            <person name="Velikkakam James G."/>
            <person name="Koornneef M."/>
            <person name="Ossowski S."/>
            <person name="Schneeberger K."/>
        </authorList>
    </citation>
    <scope>NUCLEOTIDE SEQUENCE [LARGE SCALE GENOMIC DNA]</scope>
    <source>
        <strain evidence="9">cv. Landsberg erecta</strain>
    </source>
</reference>
<keyword evidence="3" id="KW-0238">DNA-binding</keyword>
<dbReference type="GO" id="GO:0005634">
    <property type="term" value="C:nucleus"/>
    <property type="evidence" value="ECO:0007669"/>
    <property type="project" value="UniProtKB-SubCell"/>
</dbReference>
<feature type="region of interest" description="Disordered" evidence="6">
    <location>
        <begin position="31"/>
        <end position="79"/>
    </location>
</feature>